<keyword evidence="3" id="KW-1185">Reference proteome</keyword>
<accession>A0A7J0G3V2</accession>
<protein>
    <submittedName>
        <fullName evidence="2">Uncharacterized protein</fullName>
    </submittedName>
</protein>
<dbReference type="Proteomes" id="UP000585474">
    <property type="component" value="Unassembled WGS sequence"/>
</dbReference>
<reference evidence="2 3" key="1">
    <citation type="submission" date="2019-07" db="EMBL/GenBank/DDBJ databases">
        <title>De Novo Assembly of kiwifruit Actinidia rufa.</title>
        <authorList>
            <person name="Sugita-Konishi S."/>
            <person name="Sato K."/>
            <person name="Mori E."/>
            <person name="Abe Y."/>
            <person name="Kisaki G."/>
            <person name="Hamano K."/>
            <person name="Suezawa K."/>
            <person name="Otani M."/>
            <person name="Fukuda T."/>
            <person name="Manabe T."/>
            <person name="Gomi K."/>
            <person name="Tabuchi M."/>
            <person name="Akimitsu K."/>
            <person name="Kataoka I."/>
        </authorList>
    </citation>
    <scope>NUCLEOTIDE SEQUENCE [LARGE SCALE GENOMIC DNA]</scope>
    <source>
        <strain evidence="3">cv. Fuchu</strain>
    </source>
</reference>
<gene>
    <name evidence="2" type="ORF">Acr_17g0010210</name>
</gene>
<evidence type="ECO:0000313" key="3">
    <source>
        <dbReference type="Proteomes" id="UP000585474"/>
    </source>
</evidence>
<dbReference type="EMBL" id="BJWL01000017">
    <property type="protein sequence ID" value="GFZ05449.1"/>
    <property type="molecule type" value="Genomic_DNA"/>
</dbReference>
<sequence>MPNGDNIANVGDLMEMESQGHLIVRVMGEMDPIGDVRTHGEYSKKSELNEFMSGNVEVGDLENTVPSWISDHLRERSHMTTEVTQYPSSLREDPSDNEGSPLVDNDESPSVDTRPSSERETNIMTQGKLDRLRKSSSIPSRIQIRLSDADETITSTRLGDGAFYEATFQAGEAEENPAMRYPSNVNGWKNKFFFISTDNWEFAHGKSQGLGVLRVLRSWSTPSQRCNVLPALTEIEQQRFDQISNTPERGQFYPIKDVLRSKSFLRSFALNFKKMASNGGSNA</sequence>
<feature type="region of interest" description="Disordered" evidence="1">
    <location>
        <begin position="76"/>
        <end position="121"/>
    </location>
</feature>
<name>A0A7J0G3V2_9ERIC</name>
<dbReference type="AlphaFoldDB" id="A0A7J0G3V2"/>
<evidence type="ECO:0000256" key="1">
    <source>
        <dbReference type="SAM" id="MobiDB-lite"/>
    </source>
</evidence>
<comment type="caution">
    <text evidence="2">The sequence shown here is derived from an EMBL/GenBank/DDBJ whole genome shotgun (WGS) entry which is preliminary data.</text>
</comment>
<dbReference type="OrthoDB" id="685909at2759"/>
<organism evidence="2 3">
    <name type="scientific">Actinidia rufa</name>
    <dbReference type="NCBI Taxonomy" id="165716"/>
    <lineage>
        <taxon>Eukaryota</taxon>
        <taxon>Viridiplantae</taxon>
        <taxon>Streptophyta</taxon>
        <taxon>Embryophyta</taxon>
        <taxon>Tracheophyta</taxon>
        <taxon>Spermatophyta</taxon>
        <taxon>Magnoliopsida</taxon>
        <taxon>eudicotyledons</taxon>
        <taxon>Gunneridae</taxon>
        <taxon>Pentapetalae</taxon>
        <taxon>asterids</taxon>
        <taxon>Ericales</taxon>
        <taxon>Actinidiaceae</taxon>
        <taxon>Actinidia</taxon>
    </lineage>
</organism>
<evidence type="ECO:0000313" key="2">
    <source>
        <dbReference type="EMBL" id="GFZ05449.1"/>
    </source>
</evidence>
<proteinExistence type="predicted"/>